<feature type="transmembrane region" description="Helical" evidence="7">
    <location>
        <begin position="134"/>
        <end position="154"/>
    </location>
</feature>
<keyword evidence="5 7" id="KW-0472">Membrane</keyword>
<feature type="transmembrane region" description="Helical" evidence="7">
    <location>
        <begin position="166"/>
        <end position="185"/>
    </location>
</feature>
<comment type="caution">
    <text evidence="9">The sequence shown here is derived from an EMBL/GenBank/DDBJ whole genome shotgun (WGS) entry which is preliminary data.</text>
</comment>
<dbReference type="EMBL" id="JAZAVJ010000021">
    <property type="protein sequence ID" value="KAK7421662.1"/>
    <property type="molecule type" value="Genomic_DNA"/>
</dbReference>
<evidence type="ECO:0000313" key="10">
    <source>
        <dbReference type="Proteomes" id="UP001498476"/>
    </source>
</evidence>
<dbReference type="InterPro" id="IPR020846">
    <property type="entry name" value="MFS_dom"/>
</dbReference>
<feature type="transmembrane region" description="Helical" evidence="7">
    <location>
        <begin position="390"/>
        <end position="411"/>
    </location>
</feature>
<feature type="domain" description="Major facilitator superfamily (MFS) profile" evidence="8">
    <location>
        <begin position="37"/>
        <end position="482"/>
    </location>
</feature>
<feature type="transmembrane region" description="Helical" evidence="7">
    <location>
        <begin position="337"/>
        <end position="354"/>
    </location>
</feature>
<evidence type="ECO:0000256" key="2">
    <source>
        <dbReference type="ARBA" id="ARBA00022448"/>
    </source>
</evidence>
<name>A0ABR1HKI3_9HYPO</name>
<evidence type="ECO:0000256" key="4">
    <source>
        <dbReference type="ARBA" id="ARBA00022989"/>
    </source>
</evidence>
<evidence type="ECO:0000256" key="3">
    <source>
        <dbReference type="ARBA" id="ARBA00022692"/>
    </source>
</evidence>
<dbReference type="InterPro" id="IPR036259">
    <property type="entry name" value="MFS_trans_sf"/>
</dbReference>
<dbReference type="Pfam" id="PF07690">
    <property type="entry name" value="MFS_1"/>
    <property type="match status" value="1"/>
</dbReference>
<evidence type="ECO:0000313" key="9">
    <source>
        <dbReference type="EMBL" id="KAK7421662.1"/>
    </source>
</evidence>
<dbReference type="PANTHER" id="PTHR43791:SF21">
    <property type="entry name" value="MAJOR FACILITATOR SUPERFAMILY (MFS) PROFILE DOMAIN-CONTAINING PROTEIN"/>
    <property type="match status" value="1"/>
</dbReference>
<feature type="transmembrane region" description="Helical" evidence="7">
    <location>
        <begin position="454"/>
        <end position="471"/>
    </location>
</feature>
<dbReference type="InterPro" id="IPR011701">
    <property type="entry name" value="MFS"/>
</dbReference>
<dbReference type="Proteomes" id="UP001498476">
    <property type="component" value="Unassembled WGS sequence"/>
</dbReference>
<keyword evidence="10" id="KW-1185">Reference proteome</keyword>
<evidence type="ECO:0000256" key="7">
    <source>
        <dbReference type="SAM" id="Phobius"/>
    </source>
</evidence>
<reference evidence="9 10" key="1">
    <citation type="journal article" date="2025" name="Microbiol. Resour. Announc.">
        <title>Draft genome sequences for Neonectria magnoliae and Neonectria punicea, canker pathogens of Liriodendron tulipifera and Acer saccharum in West Virginia.</title>
        <authorList>
            <person name="Petronek H.M."/>
            <person name="Kasson M.T."/>
            <person name="Metheny A.M."/>
            <person name="Stauder C.M."/>
            <person name="Lovett B."/>
            <person name="Lynch S.C."/>
            <person name="Garnas J.R."/>
            <person name="Kasson L.R."/>
            <person name="Stajich J.E."/>
        </authorList>
    </citation>
    <scope>NUCLEOTIDE SEQUENCE [LARGE SCALE GENOMIC DNA]</scope>
    <source>
        <strain evidence="9 10">NRRL 64653</strain>
    </source>
</reference>
<feature type="transmembrane region" description="Helical" evidence="7">
    <location>
        <begin position="423"/>
        <end position="442"/>
    </location>
</feature>
<feature type="transmembrane region" description="Helical" evidence="7">
    <location>
        <begin position="275"/>
        <end position="296"/>
    </location>
</feature>
<accession>A0ABR1HKI3</accession>
<dbReference type="Gene3D" id="1.20.1250.20">
    <property type="entry name" value="MFS general substrate transporter like domains"/>
    <property type="match status" value="2"/>
</dbReference>
<dbReference type="PANTHER" id="PTHR43791">
    <property type="entry name" value="PERMEASE-RELATED"/>
    <property type="match status" value="1"/>
</dbReference>
<keyword evidence="4 7" id="KW-1133">Transmembrane helix</keyword>
<protein>
    <recommendedName>
        <fullName evidence="8">Major facilitator superfamily (MFS) profile domain-containing protein</fullName>
    </recommendedName>
</protein>
<keyword evidence="6" id="KW-0325">Glycoprotein</keyword>
<dbReference type="SUPFAM" id="SSF103473">
    <property type="entry name" value="MFS general substrate transporter"/>
    <property type="match status" value="1"/>
</dbReference>
<evidence type="ECO:0000256" key="5">
    <source>
        <dbReference type="ARBA" id="ARBA00023136"/>
    </source>
</evidence>
<proteinExistence type="predicted"/>
<feature type="transmembrane region" description="Helical" evidence="7">
    <location>
        <begin position="104"/>
        <end position="122"/>
    </location>
</feature>
<keyword evidence="2" id="KW-0813">Transport</keyword>
<gene>
    <name evidence="9" type="ORF">QQX98_002129</name>
</gene>
<dbReference type="PROSITE" id="PS50850">
    <property type="entry name" value="MFS"/>
    <property type="match status" value="1"/>
</dbReference>
<evidence type="ECO:0000259" key="8">
    <source>
        <dbReference type="PROSITE" id="PS50850"/>
    </source>
</evidence>
<sequence length="515" mass="56532">MTTPETDQEAQSSPPKTPIDMGVVQTRALNRKLDVALLPLLSLLYLFNGLDRGNVGNAETQGFTKDIGAQPDDLNEAVSLFFVTFVVLQPPSAAVGRYVGARHWIPITMFAWGLVTIGQAYIKGRGALIATRLLIGAFEAGFYPTAVAYLSSFYTRFDLCVRLALFYGQYAIAGAFSGSIAYGVFHLHSGPLKSWQYLFIIEGGLTCVFAVVAWVWLPAGPGTAWFLSPDERRFAVERMKRDTAAFVEHEYGEDGMEKDRLRRRDFVGTAKDWKLWSVLVLNICASVPSGAFPVFLPLVLQGLGYESILANLVSGISLYLCRLKPFKSSLIAAPPKMTVPPFVCGAIGLYIFALSSDHRKERGYHIVGGILVAITGLILTVTVPSCTGKYISLCVLLSGIYVSAPLTVAWLSGNTPEPGKRSLVLGVNGFGNLGGIIGAQLYRPRFAPDYHVPFYVTLGFLVVALVGYLSYRFMLAAVNKRKQAVLAVMTEEEVEHERLDERRYADKKLTFMYGL</sequence>
<organism evidence="9 10">
    <name type="scientific">Neonectria punicea</name>
    <dbReference type="NCBI Taxonomy" id="979145"/>
    <lineage>
        <taxon>Eukaryota</taxon>
        <taxon>Fungi</taxon>
        <taxon>Dikarya</taxon>
        <taxon>Ascomycota</taxon>
        <taxon>Pezizomycotina</taxon>
        <taxon>Sordariomycetes</taxon>
        <taxon>Hypocreomycetidae</taxon>
        <taxon>Hypocreales</taxon>
        <taxon>Nectriaceae</taxon>
        <taxon>Neonectria</taxon>
    </lineage>
</organism>
<comment type="subcellular location">
    <subcellularLocation>
        <location evidence="1">Membrane</location>
        <topology evidence="1">Multi-pass membrane protein</topology>
    </subcellularLocation>
</comment>
<evidence type="ECO:0000256" key="6">
    <source>
        <dbReference type="ARBA" id="ARBA00023180"/>
    </source>
</evidence>
<feature type="transmembrane region" description="Helical" evidence="7">
    <location>
        <begin position="197"/>
        <end position="217"/>
    </location>
</feature>
<keyword evidence="3 7" id="KW-0812">Transmembrane</keyword>
<evidence type="ECO:0000256" key="1">
    <source>
        <dbReference type="ARBA" id="ARBA00004141"/>
    </source>
</evidence>
<feature type="transmembrane region" description="Helical" evidence="7">
    <location>
        <begin position="366"/>
        <end position="384"/>
    </location>
</feature>